<accession>A0A242VX30</accession>
<reference evidence="1 2" key="1">
    <citation type="submission" date="2016-10" db="EMBL/GenBank/DDBJ databases">
        <title>Comparative genomics of Bacillus thuringiensis reveals a path to pathogens against multiple invertebrate hosts.</title>
        <authorList>
            <person name="Zheng J."/>
            <person name="Gao Q."/>
            <person name="Liu H."/>
            <person name="Peng D."/>
            <person name="Ruan L."/>
            <person name="Sun M."/>
        </authorList>
    </citation>
    <scope>NUCLEOTIDE SEQUENCE [LARGE SCALE GENOMIC DNA]</scope>
    <source>
        <strain evidence="1">BGSC 4AC1</strain>
    </source>
</reference>
<dbReference type="InterPro" id="IPR027365">
    <property type="entry name" value="GNAT_acetyltra_YdfB-like"/>
</dbReference>
<dbReference type="EMBL" id="NFCF01000118">
    <property type="protein sequence ID" value="OTW43761.1"/>
    <property type="molecule type" value="Genomic_DNA"/>
</dbReference>
<protein>
    <submittedName>
        <fullName evidence="1">GNAT family N-acetyltransferase</fullName>
    </submittedName>
</protein>
<sequence>MLSYSIYDKGIEIEVATDHNYRRKGLVTIVSAALILDCLEKGIHPNWDAANTTSAKLGYVFDKAYHTYFVDNR</sequence>
<evidence type="ECO:0000313" key="2">
    <source>
        <dbReference type="Proteomes" id="UP000195152"/>
    </source>
</evidence>
<dbReference type="PANTHER" id="PTHR31143:SF2">
    <property type="entry name" value="FR47-LIKE DOMAIN-CONTAINING PROTEIN-RELATED"/>
    <property type="match status" value="1"/>
</dbReference>
<dbReference type="InterPro" id="IPR016181">
    <property type="entry name" value="Acyl_CoA_acyltransferase"/>
</dbReference>
<comment type="caution">
    <text evidence="1">The sequence shown here is derived from an EMBL/GenBank/DDBJ whole genome shotgun (WGS) entry which is preliminary data.</text>
</comment>
<evidence type="ECO:0000313" key="1">
    <source>
        <dbReference type="EMBL" id="OTW43761.1"/>
    </source>
</evidence>
<dbReference type="SUPFAM" id="SSF55729">
    <property type="entry name" value="Acyl-CoA N-acyltransferases (Nat)"/>
    <property type="match status" value="1"/>
</dbReference>
<keyword evidence="1" id="KW-0808">Transferase</keyword>
<gene>
    <name evidence="1" type="ORF">BK699_34095</name>
</gene>
<dbReference type="Proteomes" id="UP000195152">
    <property type="component" value="Unassembled WGS sequence"/>
</dbReference>
<dbReference type="AlphaFoldDB" id="A0A242VX30"/>
<dbReference type="Gene3D" id="3.40.630.30">
    <property type="match status" value="1"/>
</dbReference>
<dbReference type="Pfam" id="PF12746">
    <property type="entry name" value="GNAT_acetyltran"/>
    <property type="match status" value="1"/>
</dbReference>
<proteinExistence type="predicted"/>
<name>A0A242VX30_BACTU</name>
<dbReference type="GO" id="GO:0016740">
    <property type="term" value="F:transferase activity"/>
    <property type="evidence" value="ECO:0007669"/>
    <property type="project" value="UniProtKB-KW"/>
</dbReference>
<dbReference type="PANTHER" id="PTHR31143">
    <property type="match status" value="1"/>
</dbReference>
<organism evidence="1 2">
    <name type="scientific">Bacillus thuringiensis serovar mexicanensis</name>
    <dbReference type="NCBI Taxonomy" id="180868"/>
    <lineage>
        <taxon>Bacteria</taxon>
        <taxon>Bacillati</taxon>
        <taxon>Bacillota</taxon>
        <taxon>Bacilli</taxon>
        <taxon>Bacillales</taxon>
        <taxon>Bacillaceae</taxon>
        <taxon>Bacillus</taxon>
        <taxon>Bacillus cereus group</taxon>
    </lineage>
</organism>